<dbReference type="InterPro" id="IPR025445">
    <property type="entry name" value="DUF4191"/>
</dbReference>
<evidence type="ECO:0000256" key="1">
    <source>
        <dbReference type="SAM" id="MobiDB-lite"/>
    </source>
</evidence>
<dbReference type="Pfam" id="PF13829">
    <property type="entry name" value="DUF4191"/>
    <property type="match status" value="1"/>
</dbReference>
<dbReference type="Proteomes" id="UP000468687">
    <property type="component" value="Unassembled WGS sequence"/>
</dbReference>
<feature type="transmembrane region" description="Helical" evidence="2">
    <location>
        <begin position="32"/>
        <end position="54"/>
    </location>
</feature>
<reference evidence="3 4" key="1">
    <citation type="journal article" date="2014" name="Int. J. Syst. Evol. Microbiol.">
        <title>Nocardioides zeae sp. nov., isolated from the stem of Zea mays.</title>
        <authorList>
            <person name="Glaeser S.P."/>
            <person name="McInroy J.A."/>
            <person name="Busse H.J."/>
            <person name="Kampfer P."/>
        </authorList>
    </citation>
    <scope>NUCLEOTIDE SEQUENCE [LARGE SCALE GENOMIC DNA]</scope>
    <source>
        <strain evidence="3 4">JCM 30728</strain>
    </source>
</reference>
<protein>
    <submittedName>
        <fullName evidence="3">DUF4191 domain-containing protein</fullName>
    </submittedName>
</protein>
<dbReference type="EMBL" id="JAAGXA010000001">
    <property type="protein sequence ID" value="NEN77173.1"/>
    <property type="molecule type" value="Genomic_DNA"/>
</dbReference>
<dbReference type="RefSeq" id="WP_163770494.1">
    <property type="nucleotide sequence ID" value="NZ_JAAGXA010000001.1"/>
</dbReference>
<name>A0A6P0HET4_9ACTN</name>
<keyword evidence="2" id="KW-0812">Transmembrane</keyword>
<comment type="caution">
    <text evidence="3">The sequence shown here is derived from an EMBL/GenBank/DDBJ whole genome shotgun (WGS) entry which is preliminary data.</text>
</comment>
<evidence type="ECO:0000313" key="3">
    <source>
        <dbReference type="EMBL" id="NEN77173.1"/>
    </source>
</evidence>
<dbReference type="AlphaFoldDB" id="A0A6P0HET4"/>
<proteinExistence type="predicted"/>
<feature type="region of interest" description="Disordered" evidence="1">
    <location>
        <begin position="214"/>
        <end position="237"/>
    </location>
</feature>
<organism evidence="3 4">
    <name type="scientific">Nocardioides zeae</name>
    <dbReference type="NCBI Taxonomy" id="1457234"/>
    <lineage>
        <taxon>Bacteria</taxon>
        <taxon>Bacillati</taxon>
        <taxon>Actinomycetota</taxon>
        <taxon>Actinomycetes</taxon>
        <taxon>Propionibacteriales</taxon>
        <taxon>Nocardioidaceae</taxon>
        <taxon>Nocardioides</taxon>
    </lineage>
</organism>
<accession>A0A6P0HET4</accession>
<evidence type="ECO:0000256" key="2">
    <source>
        <dbReference type="SAM" id="Phobius"/>
    </source>
</evidence>
<keyword evidence="2" id="KW-1133">Transmembrane helix</keyword>
<keyword evidence="4" id="KW-1185">Reference proteome</keyword>
<gene>
    <name evidence="3" type="ORF">G3T38_02655</name>
</gene>
<evidence type="ECO:0000313" key="4">
    <source>
        <dbReference type="Proteomes" id="UP000468687"/>
    </source>
</evidence>
<keyword evidence="2" id="KW-0472">Membrane</keyword>
<feature type="transmembrane region" description="Helical" evidence="2">
    <location>
        <begin position="60"/>
        <end position="81"/>
    </location>
</feature>
<sequence length="237" mass="25755">MSSKQPAAPAPKKRRQQIAETYRMAKKGDPRIGLILVGVFVVFAALGFLVFTLLPGSGLLSTILSVVTALLVGTLATLIVFGRRAQTSMYNQLEGQQGAAAAALQMLRRGWETSPVVAFNKQQDVVHRAVGKPGIVLIGEGNANRLKPLLAGERRKHERVVTDVPVTEIVVGRGDDQVPLPKLVRKVQKLPKKIKGPEITDTINRLKALDAQRGKVPLPKGPLPTNMKGMRQNMRGR</sequence>